<organism evidence="2 3">
    <name type="scientific">Didymodactylos carnosus</name>
    <dbReference type="NCBI Taxonomy" id="1234261"/>
    <lineage>
        <taxon>Eukaryota</taxon>
        <taxon>Metazoa</taxon>
        <taxon>Spiralia</taxon>
        <taxon>Gnathifera</taxon>
        <taxon>Rotifera</taxon>
        <taxon>Eurotatoria</taxon>
        <taxon>Bdelloidea</taxon>
        <taxon>Philodinida</taxon>
        <taxon>Philodinidae</taxon>
        <taxon>Didymodactylos</taxon>
    </lineage>
</organism>
<proteinExistence type="predicted"/>
<dbReference type="Proteomes" id="UP000677228">
    <property type="component" value="Unassembled WGS sequence"/>
</dbReference>
<gene>
    <name evidence="1" type="ORF">OVA965_LOCUS23965</name>
    <name evidence="2" type="ORF">TMI583_LOCUS24680</name>
</gene>
<sequence length="144" mass="17115">MLHQVYENSSSDDKLLMPVTPAICGANLSKGYGKRLMPNNVFRTRQSFLEHDPEYVHTNESVSHHDFRGLQLPDYLIYCTNKNKTSKNKSNKILKEFYDNDNESTPIELLYRNDYRKLPAYPWKYHYRTRTYPLFPSLKKMNET</sequence>
<evidence type="ECO:0000313" key="1">
    <source>
        <dbReference type="EMBL" id="CAF1200542.1"/>
    </source>
</evidence>
<name>A0A8S2NNT3_9BILA</name>
<dbReference type="Proteomes" id="UP000682733">
    <property type="component" value="Unassembled WGS sequence"/>
</dbReference>
<dbReference type="EMBL" id="CAJOBA010035768">
    <property type="protein sequence ID" value="CAF4010431.1"/>
    <property type="molecule type" value="Genomic_DNA"/>
</dbReference>
<accession>A0A8S2NNT3</accession>
<evidence type="ECO:0000313" key="3">
    <source>
        <dbReference type="Proteomes" id="UP000682733"/>
    </source>
</evidence>
<reference evidence="2" key="1">
    <citation type="submission" date="2021-02" db="EMBL/GenBank/DDBJ databases">
        <authorList>
            <person name="Nowell W R."/>
        </authorList>
    </citation>
    <scope>NUCLEOTIDE SEQUENCE</scope>
</reference>
<dbReference type="EMBL" id="CAJNOK010014239">
    <property type="protein sequence ID" value="CAF1200542.1"/>
    <property type="molecule type" value="Genomic_DNA"/>
</dbReference>
<dbReference type="AlphaFoldDB" id="A0A8S2NNT3"/>
<evidence type="ECO:0000313" key="2">
    <source>
        <dbReference type="EMBL" id="CAF4010431.1"/>
    </source>
</evidence>
<comment type="caution">
    <text evidence="2">The sequence shown here is derived from an EMBL/GenBank/DDBJ whole genome shotgun (WGS) entry which is preliminary data.</text>
</comment>
<protein>
    <submittedName>
        <fullName evidence="2">Uncharacterized protein</fullName>
    </submittedName>
</protein>